<evidence type="ECO:0000256" key="3">
    <source>
        <dbReference type="HAMAP-Rule" id="MF_00187"/>
    </source>
</evidence>
<sequence>MKKEMNRHTTERNVIRYENGQFIDKEDTIALEKPLTIRINQVEFATVVCTPDHLEDMVIGFLASEGVIRSYRDVEEMLFNESQGVVNVKASVTMSLTSETYTKRVISSCCGKSRHFYLESDSRTARTIMRAPTLTAKECLANMKKLQEQSTTFKSTGGVHNAAIFKGDEMIASRTDIGRHNALDKLYGFALRHHIHPSELSVAFSGRISSEVVIKLSKMGIGILLSKSAPTDLALQLAEDLEITTVGFIRKGGFNIYTKPERIII</sequence>
<name>A0A4U1MKM8_9BACL</name>
<comment type="function">
    <text evidence="3">Required for formate dehydrogenase (FDH) activity. Acts as a sulfur carrier protein that transfers sulfur from IscS to the molybdenum cofactor prior to its insertion into FDH.</text>
</comment>
<proteinExistence type="inferred from homology"/>
<dbReference type="EMBL" id="SWFM01000001">
    <property type="protein sequence ID" value="TKD71979.1"/>
    <property type="molecule type" value="Genomic_DNA"/>
</dbReference>
<keyword evidence="4" id="KW-0808">Transferase</keyword>
<feature type="active site" description="Cysteine persulfide intermediate" evidence="3">
    <location>
        <position position="110"/>
    </location>
</feature>
<dbReference type="GO" id="GO:0097163">
    <property type="term" value="F:sulfur carrier activity"/>
    <property type="evidence" value="ECO:0007669"/>
    <property type="project" value="UniProtKB-UniRule"/>
</dbReference>
<accession>A0A4U1MKM8</accession>
<keyword evidence="1 3" id="KW-0963">Cytoplasm</keyword>
<dbReference type="Proteomes" id="UP000310541">
    <property type="component" value="Unassembled WGS sequence"/>
</dbReference>
<dbReference type="OrthoDB" id="9782042at2"/>
<dbReference type="PANTHER" id="PTHR30592:SF1">
    <property type="entry name" value="SULFUR CARRIER PROTEIN FDHD"/>
    <property type="match status" value="1"/>
</dbReference>
<dbReference type="Pfam" id="PF02634">
    <property type="entry name" value="FdhD-NarQ"/>
    <property type="match status" value="1"/>
</dbReference>
<reference evidence="4 5" key="1">
    <citation type="submission" date="2019-04" db="EMBL/GenBank/DDBJ databases">
        <title>Genome sequence of Bacillus hwajinpoensis strain Y2.</title>
        <authorList>
            <person name="Fair J.L."/>
            <person name="Maclea K.S."/>
        </authorList>
    </citation>
    <scope>NUCLEOTIDE SEQUENCE [LARGE SCALE GENOMIC DNA]</scope>
    <source>
        <strain evidence="4 5">Y2</strain>
    </source>
</reference>
<comment type="caution">
    <text evidence="4">The sequence shown here is derived from an EMBL/GenBank/DDBJ whole genome shotgun (WGS) entry which is preliminary data.</text>
</comment>
<comment type="similarity">
    <text evidence="3">Belongs to the FdhD family.</text>
</comment>
<dbReference type="HAMAP" id="MF_00187">
    <property type="entry name" value="FdhD"/>
    <property type="match status" value="1"/>
</dbReference>
<dbReference type="GO" id="GO:0016783">
    <property type="term" value="F:sulfurtransferase activity"/>
    <property type="evidence" value="ECO:0007669"/>
    <property type="project" value="InterPro"/>
</dbReference>
<dbReference type="AlphaFoldDB" id="A0A4U1MKM8"/>
<comment type="subcellular location">
    <subcellularLocation>
        <location evidence="3">Cytoplasm</location>
    </subcellularLocation>
</comment>
<dbReference type="Gene3D" id="3.40.140.10">
    <property type="entry name" value="Cytidine Deaminase, domain 2"/>
    <property type="match status" value="1"/>
</dbReference>
<dbReference type="NCBIfam" id="TIGR00129">
    <property type="entry name" value="fdhD_narQ"/>
    <property type="match status" value="1"/>
</dbReference>
<evidence type="ECO:0000256" key="2">
    <source>
        <dbReference type="ARBA" id="ARBA00023150"/>
    </source>
</evidence>
<dbReference type="InterPro" id="IPR016193">
    <property type="entry name" value="Cytidine_deaminase-like"/>
</dbReference>
<dbReference type="InterPro" id="IPR003786">
    <property type="entry name" value="FdhD"/>
</dbReference>
<evidence type="ECO:0000313" key="4">
    <source>
        <dbReference type="EMBL" id="TKD71979.1"/>
    </source>
</evidence>
<organism evidence="4 5">
    <name type="scientific">Guptibacillus hwajinpoensis</name>
    <dbReference type="NCBI Taxonomy" id="208199"/>
    <lineage>
        <taxon>Bacteria</taxon>
        <taxon>Bacillati</taxon>
        <taxon>Bacillota</taxon>
        <taxon>Bacilli</taxon>
        <taxon>Bacillales</taxon>
        <taxon>Guptibacillaceae</taxon>
        <taxon>Guptibacillus</taxon>
    </lineage>
</organism>
<evidence type="ECO:0000256" key="1">
    <source>
        <dbReference type="ARBA" id="ARBA00022490"/>
    </source>
</evidence>
<evidence type="ECO:0000313" key="5">
    <source>
        <dbReference type="Proteomes" id="UP000310541"/>
    </source>
</evidence>
<dbReference type="Gene3D" id="3.10.20.10">
    <property type="match status" value="1"/>
</dbReference>
<dbReference type="PANTHER" id="PTHR30592">
    <property type="entry name" value="FORMATE DEHYDROGENASE"/>
    <property type="match status" value="1"/>
</dbReference>
<dbReference type="GO" id="GO:0005737">
    <property type="term" value="C:cytoplasm"/>
    <property type="evidence" value="ECO:0007669"/>
    <property type="project" value="UniProtKB-SubCell"/>
</dbReference>
<gene>
    <name evidence="3 4" type="primary">fdhD</name>
    <name evidence="4" type="ORF">FBF83_04040</name>
</gene>
<dbReference type="RefSeq" id="WP_136945830.1">
    <property type="nucleotide sequence ID" value="NZ_SWFM01000001.1"/>
</dbReference>
<keyword evidence="2 3" id="KW-0501">Molybdenum cofactor biosynthesis</keyword>
<dbReference type="SUPFAM" id="SSF53927">
    <property type="entry name" value="Cytidine deaminase-like"/>
    <property type="match status" value="1"/>
</dbReference>
<protein>
    <recommendedName>
        <fullName evidence="3">Sulfur carrier protein FdhD</fullName>
    </recommendedName>
</protein>
<dbReference type="PIRSF" id="PIRSF015626">
    <property type="entry name" value="FdhD"/>
    <property type="match status" value="1"/>
</dbReference>
<comment type="caution">
    <text evidence="3">Lacks conserved residue(s) required for the propagation of feature annotation.</text>
</comment>
<dbReference type="GO" id="GO:0006777">
    <property type="term" value="P:Mo-molybdopterin cofactor biosynthetic process"/>
    <property type="evidence" value="ECO:0007669"/>
    <property type="project" value="UniProtKB-UniRule"/>
</dbReference>